<dbReference type="InterPro" id="IPR012657">
    <property type="entry name" value="23S_rRNA-intervening_sequence"/>
</dbReference>
<proteinExistence type="predicted"/>
<dbReference type="PANTHER" id="PTHR38471">
    <property type="entry name" value="FOUR HELIX BUNDLE PROTEIN"/>
    <property type="match status" value="1"/>
</dbReference>
<dbReference type="NCBIfam" id="TIGR02436">
    <property type="entry name" value="four helix bundle protein"/>
    <property type="match status" value="1"/>
</dbReference>
<reference evidence="1 2" key="1">
    <citation type="submission" date="2018-04" db="EMBL/GenBank/DDBJ databases">
        <authorList>
            <person name="Go L.Y."/>
            <person name="Mitchell J.A."/>
        </authorList>
    </citation>
    <scope>NUCLEOTIDE SEQUENCE [LARGE SCALE GENOMIC DNA]</scope>
    <source>
        <strain evidence="1">ULC066bin1</strain>
    </source>
</reference>
<dbReference type="SUPFAM" id="SSF158446">
    <property type="entry name" value="IVS-encoded protein-like"/>
    <property type="match status" value="1"/>
</dbReference>
<comment type="caution">
    <text evidence="1">The sequence shown here is derived from an EMBL/GenBank/DDBJ whole genome shotgun (WGS) entry which is preliminary data.</text>
</comment>
<sequence>MKEENIIQTKSYAFAVRIVRLHQHLVNTKKEYVLSKQILRSGTSIGANVEEAISGQSKADFISKLSIAYKEARETSYWLRLLKDTDYLTEKEFESIHPDVEELCRIIGSIQKSAKGNE</sequence>
<gene>
    <name evidence="1" type="ORF">DCF19_09230</name>
</gene>
<reference evidence="1 2" key="2">
    <citation type="submission" date="2018-06" db="EMBL/GenBank/DDBJ databases">
        <title>Metagenomic assembly of (sub)arctic Cyanobacteria and their associated microbiome from non-axenic cultures.</title>
        <authorList>
            <person name="Baurain D."/>
        </authorList>
    </citation>
    <scope>NUCLEOTIDE SEQUENCE [LARGE SCALE GENOMIC DNA]</scope>
    <source>
        <strain evidence="1">ULC066bin1</strain>
    </source>
</reference>
<evidence type="ECO:0000313" key="2">
    <source>
        <dbReference type="Proteomes" id="UP000249467"/>
    </source>
</evidence>
<accession>A0A2W4YF83</accession>
<organism evidence="1 2">
    <name type="scientific">Pseudanabaena frigida</name>
    <dbReference type="NCBI Taxonomy" id="945775"/>
    <lineage>
        <taxon>Bacteria</taxon>
        <taxon>Bacillati</taxon>
        <taxon>Cyanobacteriota</taxon>
        <taxon>Cyanophyceae</taxon>
        <taxon>Pseudanabaenales</taxon>
        <taxon>Pseudanabaenaceae</taxon>
        <taxon>Pseudanabaena</taxon>
    </lineage>
</organism>
<dbReference type="AlphaFoldDB" id="A0A2W4YF83"/>
<dbReference type="PIRSF" id="PIRSF035652">
    <property type="entry name" value="CHP02436"/>
    <property type="match status" value="1"/>
</dbReference>
<evidence type="ECO:0000313" key="1">
    <source>
        <dbReference type="EMBL" id="PZO41768.1"/>
    </source>
</evidence>
<dbReference type="PANTHER" id="PTHR38471:SF2">
    <property type="entry name" value="FOUR HELIX BUNDLE PROTEIN"/>
    <property type="match status" value="1"/>
</dbReference>
<dbReference type="Pfam" id="PF05635">
    <property type="entry name" value="23S_rRNA_IVP"/>
    <property type="match status" value="1"/>
</dbReference>
<dbReference type="Gene3D" id="1.20.1440.60">
    <property type="entry name" value="23S rRNA-intervening sequence"/>
    <property type="match status" value="1"/>
</dbReference>
<name>A0A2W4YF83_9CYAN</name>
<protein>
    <submittedName>
        <fullName evidence="1">Four helix bundle protein</fullName>
    </submittedName>
</protein>
<dbReference type="Proteomes" id="UP000249467">
    <property type="component" value="Unassembled WGS sequence"/>
</dbReference>
<dbReference type="EMBL" id="QBML01000010">
    <property type="protein sequence ID" value="PZO41768.1"/>
    <property type="molecule type" value="Genomic_DNA"/>
</dbReference>
<dbReference type="InterPro" id="IPR036583">
    <property type="entry name" value="23S_rRNA_IVS_sf"/>
</dbReference>